<dbReference type="AlphaFoldDB" id="A0A6G0TDV0"/>
<comment type="caution">
    <text evidence="1">The sequence shown here is derived from an EMBL/GenBank/DDBJ whole genome shotgun (WGS) entry which is preliminary data.</text>
</comment>
<gene>
    <name evidence="1" type="ORF">AGLY_011474</name>
</gene>
<protein>
    <submittedName>
        <fullName evidence="1">Uncharacterized protein</fullName>
    </submittedName>
</protein>
<dbReference type="EMBL" id="VYZN01000043">
    <property type="protein sequence ID" value="KAE9530012.1"/>
    <property type="molecule type" value="Genomic_DNA"/>
</dbReference>
<dbReference type="Proteomes" id="UP000475862">
    <property type="component" value="Unassembled WGS sequence"/>
</dbReference>
<organism evidence="1 2">
    <name type="scientific">Aphis glycines</name>
    <name type="common">Soybean aphid</name>
    <dbReference type="NCBI Taxonomy" id="307491"/>
    <lineage>
        <taxon>Eukaryota</taxon>
        <taxon>Metazoa</taxon>
        <taxon>Ecdysozoa</taxon>
        <taxon>Arthropoda</taxon>
        <taxon>Hexapoda</taxon>
        <taxon>Insecta</taxon>
        <taxon>Pterygota</taxon>
        <taxon>Neoptera</taxon>
        <taxon>Paraneoptera</taxon>
        <taxon>Hemiptera</taxon>
        <taxon>Sternorrhyncha</taxon>
        <taxon>Aphidomorpha</taxon>
        <taxon>Aphidoidea</taxon>
        <taxon>Aphididae</taxon>
        <taxon>Aphidini</taxon>
        <taxon>Aphis</taxon>
        <taxon>Aphis</taxon>
    </lineage>
</organism>
<name>A0A6G0TDV0_APHGL</name>
<evidence type="ECO:0000313" key="2">
    <source>
        <dbReference type="Proteomes" id="UP000475862"/>
    </source>
</evidence>
<evidence type="ECO:0000313" key="1">
    <source>
        <dbReference type="EMBL" id="KAE9530012.1"/>
    </source>
</evidence>
<keyword evidence="2" id="KW-1185">Reference proteome</keyword>
<reference evidence="1 2" key="1">
    <citation type="submission" date="2019-08" db="EMBL/GenBank/DDBJ databases">
        <title>The genome of the soybean aphid Biotype 1, its phylome, world population structure and adaptation to the North American continent.</title>
        <authorList>
            <person name="Giordano R."/>
            <person name="Donthu R.K."/>
            <person name="Hernandez A.G."/>
            <person name="Wright C.L."/>
            <person name="Zimin A.V."/>
        </authorList>
    </citation>
    <scope>NUCLEOTIDE SEQUENCE [LARGE SCALE GENOMIC DNA]</scope>
    <source>
        <tissue evidence="1">Whole aphids</tissue>
    </source>
</reference>
<proteinExistence type="predicted"/>
<accession>A0A6G0TDV0</accession>
<sequence length="255" mass="30626">MHQGYSLFHRKPPPKFEIEALFRLSIDRDLMGDQYGATHFPSLMADIYRPPLYYKYKIDHIGVPAEAHILRMPEIFFAQNRFWYTIIYHSSKFNTSTIHTSFPFDFMRRMLGMPGEFATGCHLYNNKNNYQPNAILTIYHVITRVTLNILYVNSSEFIFHYSNKQQLWTYNFEYIVQQKFQTLNRKYEKQKTPDLNFKKMRPPLFTHQRLDQTTGSRLEILYKGSLSNTWNIIHNESPALVKRVIYRVRRDQLIY</sequence>